<dbReference type="EMBL" id="JBHSDQ010000003">
    <property type="protein sequence ID" value="MFC4396145.1"/>
    <property type="molecule type" value="Genomic_DNA"/>
</dbReference>
<evidence type="ECO:0000259" key="1">
    <source>
        <dbReference type="PROSITE" id="PS50965"/>
    </source>
</evidence>
<feature type="domain" description="NERD" evidence="1">
    <location>
        <begin position="54"/>
        <end position="165"/>
    </location>
</feature>
<comment type="caution">
    <text evidence="2">The sequence shown here is derived from an EMBL/GenBank/DDBJ whole genome shotgun (WGS) entry which is preliminary data.</text>
</comment>
<evidence type="ECO:0000313" key="3">
    <source>
        <dbReference type="Proteomes" id="UP001595778"/>
    </source>
</evidence>
<reference evidence="3" key="1">
    <citation type="journal article" date="2019" name="Int. J. Syst. Evol. Microbiol.">
        <title>The Global Catalogue of Microorganisms (GCM) 10K type strain sequencing project: providing services to taxonomists for standard genome sequencing and annotation.</title>
        <authorList>
            <consortium name="The Broad Institute Genomics Platform"/>
            <consortium name="The Broad Institute Genome Sequencing Center for Infectious Disease"/>
            <person name="Wu L."/>
            <person name="Ma J."/>
        </authorList>
    </citation>
    <scope>NUCLEOTIDE SEQUENCE [LARGE SCALE GENOMIC DNA]</scope>
    <source>
        <strain evidence="3">PJ61</strain>
    </source>
</reference>
<gene>
    <name evidence="2" type="ORF">ACFO0G_08610</name>
</gene>
<name>A0ABV8WKL3_9MICC</name>
<sequence>MSTDSVPAHLGTRVPGQAVIEELLALQSQVPPRSRLQRIFGVSPLSAESSSWYLGAIGEIVVGEILENLGPEWRVLHAVPVGAGSSDIDHVLIGPAGVFTINTKNHSGQPVWVAGRTLMVAGRKTRHLYNAAHEAARASKLLTAAAGFPVNVTAVVVIVEPKTLTIKACPEQAVVVTDAQLPR</sequence>
<evidence type="ECO:0000313" key="2">
    <source>
        <dbReference type="EMBL" id="MFC4396145.1"/>
    </source>
</evidence>
<dbReference type="Proteomes" id="UP001595778">
    <property type="component" value="Unassembled WGS sequence"/>
</dbReference>
<dbReference type="InterPro" id="IPR011528">
    <property type="entry name" value="NERD"/>
</dbReference>
<dbReference type="PROSITE" id="PS50965">
    <property type="entry name" value="NERD"/>
    <property type="match status" value="1"/>
</dbReference>
<accession>A0ABV8WKL3</accession>
<proteinExistence type="predicted"/>
<keyword evidence="3" id="KW-1185">Reference proteome</keyword>
<protein>
    <submittedName>
        <fullName evidence="2">Nuclease-related domain-containing protein</fullName>
    </submittedName>
</protein>
<dbReference type="Pfam" id="PF08378">
    <property type="entry name" value="NERD"/>
    <property type="match status" value="1"/>
</dbReference>
<dbReference type="RefSeq" id="WP_376977045.1">
    <property type="nucleotide sequence ID" value="NZ_JBHSDQ010000003.1"/>
</dbReference>
<organism evidence="2 3">
    <name type="scientific">Arthrobacter sedimenti</name>
    <dbReference type="NCBI Taxonomy" id="2694931"/>
    <lineage>
        <taxon>Bacteria</taxon>
        <taxon>Bacillati</taxon>
        <taxon>Actinomycetota</taxon>
        <taxon>Actinomycetes</taxon>
        <taxon>Micrococcales</taxon>
        <taxon>Micrococcaceae</taxon>
        <taxon>Arthrobacter</taxon>
    </lineage>
</organism>